<dbReference type="PROSITE" id="PS51257">
    <property type="entry name" value="PROKAR_LIPOPROTEIN"/>
    <property type="match status" value="1"/>
</dbReference>
<keyword evidence="3" id="KW-0349">Heme</keyword>
<dbReference type="SUPFAM" id="SSF75011">
    <property type="entry name" value="3-carboxy-cis,cis-mucoante lactonizing enzyme"/>
    <property type="match status" value="1"/>
</dbReference>
<dbReference type="Pfam" id="PF07676">
    <property type="entry name" value="PD40"/>
    <property type="match status" value="1"/>
</dbReference>
<keyword evidence="5" id="KW-0732">Signal</keyword>
<dbReference type="InterPro" id="IPR011659">
    <property type="entry name" value="WD40"/>
</dbReference>
<feature type="compositionally biased region" description="Gly residues" evidence="4">
    <location>
        <begin position="40"/>
        <end position="62"/>
    </location>
</feature>
<evidence type="ECO:0000256" key="4">
    <source>
        <dbReference type="SAM" id="MobiDB-lite"/>
    </source>
</evidence>
<organism evidence="7 8">
    <name type="scientific">Sorangium cellulosum</name>
    <name type="common">Polyangium cellulosum</name>
    <dbReference type="NCBI Taxonomy" id="56"/>
    <lineage>
        <taxon>Bacteria</taxon>
        <taxon>Pseudomonadati</taxon>
        <taxon>Myxococcota</taxon>
        <taxon>Polyangia</taxon>
        <taxon>Polyangiales</taxon>
        <taxon>Polyangiaceae</taxon>
        <taxon>Sorangium</taxon>
    </lineage>
</organism>
<feature type="signal peptide" evidence="5">
    <location>
        <begin position="1"/>
        <end position="36"/>
    </location>
</feature>
<dbReference type="PROSITE" id="PS51007">
    <property type="entry name" value="CYTC"/>
    <property type="match status" value="1"/>
</dbReference>
<keyword evidence="1 3" id="KW-0479">Metal-binding</keyword>
<comment type="caution">
    <text evidence="7">The sequence shown here is derived from an EMBL/GenBank/DDBJ whole genome shotgun (WGS) entry which is preliminary data.</text>
</comment>
<evidence type="ECO:0000256" key="2">
    <source>
        <dbReference type="ARBA" id="ARBA00023004"/>
    </source>
</evidence>
<evidence type="ECO:0000256" key="1">
    <source>
        <dbReference type="ARBA" id="ARBA00022723"/>
    </source>
</evidence>
<dbReference type="GO" id="GO:0009055">
    <property type="term" value="F:electron transfer activity"/>
    <property type="evidence" value="ECO:0007669"/>
    <property type="project" value="InterPro"/>
</dbReference>
<evidence type="ECO:0000256" key="3">
    <source>
        <dbReference type="PROSITE-ProRule" id="PRU00433"/>
    </source>
</evidence>
<evidence type="ECO:0000256" key="5">
    <source>
        <dbReference type="SAM" id="SignalP"/>
    </source>
</evidence>
<feature type="chain" id="PRO_5007570149" description="Cytochrome c domain-containing protein" evidence="5">
    <location>
        <begin position="37"/>
        <end position="658"/>
    </location>
</feature>
<proteinExistence type="predicted"/>
<name>A0A150TYN2_SORCE</name>
<reference evidence="7 8" key="1">
    <citation type="submission" date="2014-02" db="EMBL/GenBank/DDBJ databases">
        <title>The small core and large imbalanced accessory genome model reveals a collaborative survival strategy of Sorangium cellulosum strains in nature.</title>
        <authorList>
            <person name="Han K."/>
            <person name="Peng R."/>
            <person name="Blom J."/>
            <person name="Li Y.-Z."/>
        </authorList>
    </citation>
    <scope>NUCLEOTIDE SEQUENCE [LARGE SCALE GENOMIC DNA]</scope>
    <source>
        <strain evidence="7 8">So0007-03</strain>
    </source>
</reference>
<dbReference type="EMBL" id="JEME01000585">
    <property type="protein sequence ID" value="KYG09716.1"/>
    <property type="molecule type" value="Genomic_DNA"/>
</dbReference>
<feature type="region of interest" description="Disordered" evidence="4">
    <location>
        <begin position="39"/>
        <end position="62"/>
    </location>
</feature>
<dbReference type="AlphaFoldDB" id="A0A150TYN2"/>
<sequence>MRSRAFSARTGSRTGHRATLLLAVAAAIAASGAACSSGDGVSGGGAQGGGASGSGAQGGGGSSSGGAVEGLVALRVEPGATSIELAFRETASAQLKAVGRFQDGAERDVTALVTWTADDLFVHVNEGQLTTSSPGRVRVTAADGSLRASADVTVKLAGEVALPGAPPGASAAFGGAPEAANAPAIAYPLDGALFPSNIGTVELQVRKGSAGQSVGRIEIFGDFINLRLVGACEAIPDTGGCAMALPAEMVPMLVRTSDGEAMETRVRLAAEGGSELGVSEAIDVRWASAALSGGLYYWRTDGTSLQSAAIYRYDLDDAASPPELFWENEQSPPLANGQEMPCMGCHALAQAGDKMALTFGGSGPSSFALVDVATADIIALRNTDPDGFATMTTFSPDGELMVNAFRGALTLRRADETLEALGDLFGEVGERLTQPFWSPDGKHLAFVAWQPGENGAGPELYGDTVRGAQILVAASDGEGAFDAPRVLVPREQGRTHYYPAISDDGAWVVFNTSSCDGPPGNGAAGNDPCDAYDDNSARLQLIPVAGGAPVDLARANGGDTWASSWPRFGPGHDIYRGKNIYWVAFSSRRPYGLRLPGSTDGTTKPQLWFAAVTLAPDGAIQGDPSFAPVWMPQQNDDMTDPTGNHIPQWAEKALPVPR</sequence>
<dbReference type="Gene3D" id="2.60.40.1080">
    <property type="match status" value="1"/>
</dbReference>
<dbReference type="Gene3D" id="2.120.10.30">
    <property type="entry name" value="TolB, C-terminal domain"/>
    <property type="match status" value="1"/>
</dbReference>
<accession>A0A150TYN2</accession>
<evidence type="ECO:0000259" key="6">
    <source>
        <dbReference type="PROSITE" id="PS51007"/>
    </source>
</evidence>
<feature type="domain" description="Cytochrome c" evidence="6">
    <location>
        <begin position="316"/>
        <end position="429"/>
    </location>
</feature>
<evidence type="ECO:0000313" key="7">
    <source>
        <dbReference type="EMBL" id="KYG09716.1"/>
    </source>
</evidence>
<gene>
    <name evidence="7" type="ORF">BE21_16365</name>
</gene>
<evidence type="ECO:0000313" key="8">
    <source>
        <dbReference type="Proteomes" id="UP000075502"/>
    </source>
</evidence>
<dbReference type="Proteomes" id="UP000075502">
    <property type="component" value="Unassembled WGS sequence"/>
</dbReference>
<dbReference type="InterPro" id="IPR009056">
    <property type="entry name" value="Cyt_c-like_dom"/>
</dbReference>
<dbReference type="GO" id="GO:0046872">
    <property type="term" value="F:metal ion binding"/>
    <property type="evidence" value="ECO:0007669"/>
    <property type="project" value="UniProtKB-KW"/>
</dbReference>
<protein>
    <recommendedName>
        <fullName evidence="6">Cytochrome c domain-containing protein</fullName>
    </recommendedName>
</protein>
<keyword evidence="2 3" id="KW-0408">Iron</keyword>
<dbReference type="GO" id="GO:0020037">
    <property type="term" value="F:heme binding"/>
    <property type="evidence" value="ECO:0007669"/>
    <property type="project" value="InterPro"/>
</dbReference>
<dbReference type="InterPro" id="IPR011042">
    <property type="entry name" value="6-blade_b-propeller_TolB-like"/>
</dbReference>